<dbReference type="CDD" id="cd00570">
    <property type="entry name" value="GST_N_family"/>
    <property type="match status" value="1"/>
</dbReference>
<evidence type="ECO:0000313" key="2">
    <source>
        <dbReference type="EMBL" id="UXZ05147.1"/>
    </source>
</evidence>
<evidence type="ECO:0000313" key="3">
    <source>
        <dbReference type="Proteomes" id="UP001063782"/>
    </source>
</evidence>
<dbReference type="PROSITE" id="PS50404">
    <property type="entry name" value="GST_NTER"/>
    <property type="match status" value="1"/>
</dbReference>
<accession>A0ABY6F5A9</accession>
<gene>
    <name evidence="2" type="ORF">LU297_01455</name>
</gene>
<dbReference type="InterPro" id="IPR004045">
    <property type="entry name" value="Glutathione_S-Trfase_N"/>
</dbReference>
<reference evidence="2" key="1">
    <citation type="submission" date="2021-12" db="EMBL/GenBank/DDBJ databases">
        <title>taxonomy of Moraxella sp. ZY201224.</title>
        <authorList>
            <person name="Li F."/>
        </authorList>
    </citation>
    <scope>NUCLEOTIDE SEQUENCE</scope>
    <source>
        <strain evidence="2">ZY201224</strain>
    </source>
</reference>
<organism evidence="2 3">
    <name type="scientific">Moraxella nasicaprae</name>
    <dbReference type="NCBI Taxonomy" id="2904122"/>
    <lineage>
        <taxon>Bacteria</taxon>
        <taxon>Pseudomonadati</taxon>
        <taxon>Pseudomonadota</taxon>
        <taxon>Gammaproteobacteria</taxon>
        <taxon>Moraxellales</taxon>
        <taxon>Moraxellaceae</taxon>
        <taxon>Moraxella</taxon>
    </lineage>
</organism>
<evidence type="ECO:0000259" key="1">
    <source>
        <dbReference type="PROSITE" id="PS50404"/>
    </source>
</evidence>
<dbReference type="Gene3D" id="3.40.30.10">
    <property type="entry name" value="Glutaredoxin"/>
    <property type="match status" value="1"/>
</dbReference>
<dbReference type="Pfam" id="PF13409">
    <property type="entry name" value="GST_N_2"/>
    <property type="match status" value="1"/>
</dbReference>
<dbReference type="SUPFAM" id="SSF52833">
    <property type="entry name" value="Thioredoxin-like"/>
    <property type="match status" value="1"/>
</dbReference>
<dbReference type="Proteomes" id="UP001063782">
    <property type="component" value="Chromosome"/>
</dbReference>
<dbReference type="EMBL" id="CP089977">
    <property type="protein sequence ID" value="UXZ05147.1"/>
    <property type="molecule type" value="Genomic_DNA"/>
</dbReference>
<protein>
    <submittedName>
        <fullName evidence="2">Glutathione S-transferase family protein</fullName>
    </submittedName>
</protein>
<dbReference type="Gene3D" id="1.20.1050.10">
    <property type="match status" value="1"/>
</dbReference>
<name>A0ABY6F5A9_9GAMM</name>
<sequence>MHTLYTNATTPYGRIILLVAKLYQVDLELKSVAPFELPTELTKLNPFSQVPTLLLDNGDVITETPLILQAIAPQLYADNPEYNLPKLAKALGILFQGVRAISLTRLADGDSNSHPFIARSCQLLKNTLPDLPVLNADSPHWGDKILMAALAWIEFRLPEVYATLSDDNKQAVAEFSQTELMQKTSPQALEQLPSHISQL</sequence>
<proteinExistence type="predicted"/>
<keyword evidence="3" id="KW-1185">Reference proteome</keyword>
<dbReference type="RefSeq" id="WP_263076647.1">
    <property type="nucleotide sequence ID" value="NZ_CP089977.1"/>
</dbReference>
<dbReference type="InterPro" id="IPR036249">
    <property type="entry name" value="Thioredoxin-like_sf"/>
</dbReference>
<feature type="domain" description="GST N-terminal" evidence="1">
    <location>
        <begin position="1"/>
        <end position="79"/>
    </location>
</feature>